<keyword evidence="3 7" id="KW-0812">Transmembrane</keyword>
<evidence type="ECO:0000256" key="4">
    <source>
        <dbReference type="ARBA" id="ARBA00022989"/>
    </source>
</evidence>
<dbReference type="GO" id="GO:0005886">
    <property type="term" value="C:plasma membrane"/>
    <property type="evidence" value="ECO:0007669"/>
    <property type="project" value="TreeGrafter"/>
</dbReference>
<feature type="transmembrane region" description="Helical" evidence="7">
    <location>
        <begin position="527"/>
        <end position="548"/>
    </location>
</feature>
<feature type="transmembrane region" description="Helical" evidence="7">
    <location>
        <begin position="333"/>
        <end position="363"/>
    </location>
</feature>
<dbReference type="CDD" id="cd11477">
    <property type="entry name" value="SLC5sbd_u1"/>
    <property type="match status" value="1"/>
</dbReference>
<feature type="transmembrane region" description="Helical" evidence="7">
    <location>
        <begin position="411"/>
        <end position="429"/>
    </location>
</feature>
<gene>
    <name evidence="8" type="ORF">EHS15_14490</name>
</gene>
<feature type="transmembrane region" description="Helical" evidence="7">
    <location>
        <begin position="192"/>
        <end position="217"/>
    </location>
</feature>
<evidence type="ECO:0000256" key="3">
    <source>
        <dbReference type="ARBA" id="ARBA00022692"/>
    </source>
</evidence>
<reference evidence="8" key="1">
    <citation type="journal article" date="2019" name="PLoS Negl. Trop. Dis.">
        <title>Revisiting the worldwide diversity of Leptospira species in the environment.</title>
        <authorList>
            <person name="Vincent A.T."/>
            <person name="Schiettekatte O."/>
            <person name="Bourhy P."/>
            <person name="Veyrier F.J."/>
            <person name="Picardeau M."/>
        </authorList>
    </citation>
    <scope>NUCLEOTIDE SEQUENCE [LARGE SCALE GENOMIC DNA]</scope>
    <source>
        <strain evidence="8">201300427</strain>
    </source>
</reference>
<feature type="transmembrane region" description="Helical" evidence="7">
    <location>
        <begin position="37"/>
        <end position="60"/>
    </location>
</feature>
<evidence type="ECO:0000256" key="5">
    <source>
        <dbReference type="ARBA" id="ARBA00023136"/>
    </source>
</evidence>
<feature type="transmembrane region" description="Helical" evidence="7">
    <location>
        <begin position="80"/>
        <end position="99"/>
    </location>
</feature>
<evidence type="ECO:0000313" key="8">
    <source>
        <dbReference type="EMBL" id="TGN18587.1"/>
    </source>
</evidence>
<keyword evidence="9" id="KW-1185">Reference proteome</keyword>
<dbReference type="AlphaFoldDB" id="A0A4R9LYY9"/>
<dbReference type="PANTHER" id="PTHR11819:SF77">
    <property type="entry name" value="SODIUM_GLUCOSE COTRANSPORT PROTEIN"/>
    <property type="match status" value="1"/>
</dbReference>
<feature type="transmembrane region" description="Helical" evidence="7">
    <location>
        <begin position="463"/>
        <end position="481"/>
    </location>
</feature>
<feature type="transmembrane region" description="Helical" evidence="7">
    <location>
        <begin position="128"/>
        <end position="155"/>
    </location>
</feature>
<dbReference type="Pfam" id="PF00474">
    <property type="entry name" value="SSF"/>
    <property type="match status" value="1"/>
</dbReference>
<dbReference type="InterPro" id="IPR001734">
    <property type="entry name" value="Na/solute_symporter"/>
</dbReference>
<feature type="transmembrane region" description="Helical" evidence="7">
    <location>
        <begin position="161"/>
        <end position="180"/>
    </location>
</feature>
<dbReference type="RefSeq" id="WP_135761270.1">
    <property type="nucleotide sequence ID" value="NZ_RQHW01000047.1"/>
</dbReference>
<dbReference type="PANTHER" id="PTHR11819">
    <property type="entry name" value="SOLUTE CARRIER FAMILY 5"/>
    <property type="match status" value="1"/>
</dbReference>
<comment type="subcellular location">
    <subcellularLocation>
        <location evidence="1">Membrane</location>
        <topology evidence="1">Multi-pass membrane protein</topology>
    </subcellularLocation>
</comment>
<dbReference type="Gene3D" id="1.20.1730.10">
    <property type="entry name" value="Sodium/glucose cotransporter"/>
    <property type="match status" value="1"/>
</dbReference>
<dbReference type="PROSITE" id="PS50283">
    <property type="entry name" value="NA_SOLUT_SYMP_3"/>
    <property type="match status" value="1"/>
</dbReference>
<keyword evidence="5 7" id="KW-0472">Membrane</keyword>
<evidence type="ECO:0000256" key="6">
    <source>
        <dbReference type="RuleBase" id="RU362091"/>
    </source>
</evidence>
<dbReference type="GO" id="GO:0005412">
    <property type="term" value="F:D-glucose:sodium symporter activity"/>
    <property type="evidence" value="ECO:0007669"/>
    <property type="project" value="TreeGrafter"/>
</dbReference>
<dbReference type="Proteomes" id="UP000298058">
    <property type="component" value="Unassembled WGS sequence"/>
</dbReference>
<proteinExistence type="inferred from homology"/>
<organism evidence="8 9">
    <name type="scientific">Leptospira idonii</name>
    <dbReference type="NCBI Taxonomy" id="1193500"/>
    <lineage>
        <taxon>Bacteria</taxon>
        <taxon>Pseudomonadati</taxon>
        <taxon>Spirochaetota</taxon>
        <taxon>Spirochaetia</taxon>
        <taxon>Leptospirales</taxon>
        <taxon>Leptospiraceae</taxon>
        <taxon>Leptospira</taxon>
    </lineage>
</organism>
<sequence length="582" mass="65649">MMTFSLFDQFFFFTPFFVILGILFYSNRSSKKNLKNYFQAEGNLSWFVAGTAMVATTFAADTPLAVTEIIRSGGISGNWIWWYMAVGGFATVFFFSKLWKRSGATTDLELIHIRYSGKEAAFLRGFKAIFIGFFLNLVILGWVNLAMLKILQVFFPEYNSSYLLCVLLGLGVIYTAIAGLKGISYIDVFQFFLAWGGCLVYAYFVLNAPEIGGLAGLKSKLPASNFSFFPSFSEEGSLPWDHFLIMITVIWWSSWYPGAEPGGGGYIAQRILATNDEKSAFKSSLWFVIAHYFLRPWPWILVALCSLVVFPSLSSEESGKGFLMLLNGNLPSGIKGLLLSAFFAAYLSTLATHLNWGASYLVFDFWKPMIQKEKTDGYYLKLSYLFQILTGIFSLWLAMYGMVTIQGAWKFLLEASSGIGFVLIARWYYWRISAYTEILALIVSPLFYVLYSILLGLNFPYSILFTSFSSVIVLILSTLVLPHSDKETLVRFYHKTKPPYFFWKGLHKQIGEKGEFVIYGNRTLDSFLGVVSGVLTVFSGLYLIQNILWPSDLFLIPAVLFLLGLAGLKISIQRINSNETIN</sequence>
<name>A0A4R9LYY9_9LEPT</name>
<comment type="caution">
    <text evidence="8">The sequence shown here is derived from an EMBL/GenBank/DDBJ whole genome shotgun (WGS) entry which is preliminary data.</text>
</comment>
<feature type="transmembrane region" description="Helical" evidence="7">
    <location>
        <begin position="438"/>
        <end position="457"/>
    </location>
</feature>
<accession>A0A4R9LYY9</accession>
<evidence type="ECO:0000256" key="2">
    <source>
        <dbReference type="ARBA" id="ARBA00006434"/>
    </source>
</evidence>
<dbReference type="EMBL" id="RQHW01000047">
    <property type="protein sequence ID" value="TGN18587.1"/>
    <property type="molecule type" value="Genomic_DNA"/>
</dbReference>
<feature type="transmembrane region" description="Helical" evidence="7">
    <location>
        <begin position="384"/>
        <end position="405"/>
    </location>
</feature>
<evidence type="ECO:0000256" key="1">
    <source>
        <dbReference type="ARBA" id="ARBA00004141"/>
    </source>
</evidence>
<evidence type="ECO:0000256" key="7">
    <source>
        <dbReference type="SAM" id="Phobius"/>
    </source>
</evidence>
<comment type="similarity">
    <text evidence="2 6">Belongs to the sodium:solute symporter (SSF) (TC 2.A.21) family.</text>
</comment>
<keyword evidence="4 7" id="KW-1133">Transmembrane helix</keyword>
<evidence type="ECO:0000313" key="9">
    <source>
        <dbReference type="Proteomes" id="UP000298058"/>
    </source>
</evidence>
<dbReference type="InterPro" id="IPR038377">
    <property type="entry name" value="Na/Glc_symporter_sf"/>
</dbReference>
<feature type="transmembrane region" description="Helical" evidence="7">
    <location>
        <begin position="237"/>
        <end position="256"/>
    </location>
</feature>
<feature type="transmembrane region" description="Helical" evidence="7">
    <location>
        <begin position="554"/>
        <end position="572"/>
    </location>
</feature>
<protein>
    <submittedName>
        <fullName evidence="8">Sodium:proline symporter</fullName>
    </submittedName>
</protein>
<feature type="transmembrane region" description="Helical" evidence="7">
    <location>
        <begin position="292"/>
        <end position="313"/>
    </location>
</feature>
<dbReference type="OrthoDB" id="9814523at2"/>
<feature type="transmembrane region" description="Helical" evidence="7">
    <location>
        <begin position="6"/>
        <end position="25"/>
    </location>
</feature>